<accession>A0A2J6PDA7</accession>
<organism evidence="1 2">
    <name type="scientific">Hyaloscypha hepaticicola</name>
    <dbReference type="NCBI Taxonomy" id="2082293"/>
    <lineage>
        <taxon>Eukaryota</taxon>
        <taxon>Fungi</taxon>
        <taxon>Dikarya</taxon>
        <taxon>Ascomycota</taxon>
        <taxon>Pezizomycotina</taxon>
        <taxon>Leotiomycetes</taxon>
        <taxon>Helotiales</taxon>
        <taxon>Hyaloscyphaceae</taxon>
        <taxon>Hyaloscypha</taxon>
    </lineage>
</organism>
<reference evidence="1 2" key="1">
    <citation type="submission" date="2016-05" db="EMBL/GenBank/DDBJ databases">
        <title>A degradative enzymes factory behind the ericoid mycorrhizal symbiosis.</title>
        <authorList>
            <consortium name="DOE Joint Genome Institute"/>
            <person name="Martino E."/>
            <person name="Morin E."/>
            <person name="Grelet G."/>
            <person name="Kuo A."/>
            <person name="Kohler A."/>
            <person name="Daghino S."/>
            <person name="Barry K."/>
            <person name="Choi C."/>
            <person name="Cichocki N."/>
            <person name="Clum A."/>
            <person name="Copeland A."/>
            <person name="Hainaut M."/>
            <person name="Haridas S."/>
            <person name="Labutti K."/>
            <person name="Lindquist E."/>
            <person name="Lipzen A."/>
            <person name="Khouja H.-R."/>
            <person name="Murat C."/>
            <person name="Ohm R."/>
            <person name="Olson A."/>
            <person name="Spatafora J."/>
            <person name="Veneault-Fourrey C."/>
            <person name="Henrissat B."/>
            <person name="Grigoriev I."/>
            <person name="Martin F."/>
            <person name="Perotto S."/>
        </authorList>
    </citation>
    <scope>NUCLEOTIDE SEQUENCE [LARGE SCALE GENOMIC DNA]</scope>
    <source>
        <strain evidence="1 2">UAMH 7357</strain>
    </source>
</reference>
<dbReference type="AlphaFoldDB" id="A0A2J6PDA7"/>
<protein>
    <submittedName>
        <fullName evidence="1">Uncharacterized protein</fullName>
    </submittedName>
</protein>
<evidence type="ECO:0000313" key="1">
    <source>
        <dbReference type="EMBL" id="PMD11983.1"/>
    </source>
</evidence>
<evidence type="ECO:0000313" key="2">
    <source>
        <dbReference type="Proteomes" id="UP000235672"/>
    </source>
</evidence>
<sequence length="169" mass="19582">MAHRNFLQAMGTGPSFEYRASPFIINHLKRVGSYRSMAARRIQSIIESVEHVPVSIDDQSLKETLVTETTRLGQLMRECTEDVTVPLYNQLERRRSSSDIRSSHNFAISSSPRASVRGYAGQVINLVQKQSWGSRSCFLEHIHRRWHYNCDVRGWTLGFDEDIRRELRT</sequence>
<keyword evidence="2" id="KW-1185">Reference proteome</keyword>
<dbReference type="Proteomes" id="UP000235672">
    <property type="component" value="Unassembled WGS sequence"/>
</dbReference>
<proteinExistence type="predicted"/>
<name>A0A2J6PDA7_9HELO</name>
<dbReference type="EMBL" id="KZ613580">
    <property type="protein sequence ID" value="PMD11983.1"/>
    <property type="molecule type" value="Genomic_DNA"/>
</dbReference>
<gene>
    <name evidence="1" type="ORF">NA56DRAFT_713647</name>
</gene>